<dbReference type="EMBL" id="JAODUO010000198">
    <property type="protein sequence ID" value="KAK2186482.1"/>
    <property type="molecule type" value="Genomic_DNA"/>
</dbReference>
<organism evidence="8 9">
    <name type="scientific">Ridgeia piscesae</name>
    <name type="common">Tubeworm</name>
    <dbReference type="NCBI Taxonomy" id="27915"/>
    <lineage>
        <taxon>Eukaryota</taxon>
        <taxon>Metazoa</taxon>
        <taxon>Spiralia</taxon>
        <taxon>Lophotrochozoa</taxon>
        <taxon>Annelida</taxon>
        <taxon>Polychaeta</taxon>
        <taxon>Sedentaria</taxon>
        <taxon>Canalipalpata</taxon>
        <taxon>Sabellida</taxon>
        <taxon>Siboglinidae</taxon>
        <taxon>Ridgeia</taxon>
    </lineage>
</organism>
<sequence>MAENHGTATDIPLTPAISPSVHLSLTIVYTVLYGTLFFIVYVQLWMILYYRHRHFSYESVFLFLCLFWAGLRTTLFSFYFKNCVLVNNLNTFSYWLFYCCPICLQFVTLCLLVVFFAQVVFKSTTIPKAERYRKILSLCIAVAITLFVVTNVTCAVIIRSSLGDVLGVFQAVSLGRVAINDTLFIVFGVALAAYIYKMSKMSTSEVVLEARGMTVRRAVVTSVLIVLLYTSRAVYNFIAISGPLRHMLSFGYGWVNVSDQLDFVTEDQGLAYVSFGIVLFAWEFLPTFVVVMFFRVSKPPSTMQLLPDIVSSGYQSRTYFFDNPRRYDSDDDLSRSFPSVNSVVHSSSLSPCVSYGEYDRNVGINNPAIPGTPPALRVANPDLYPSPATRHHY</sequence>
<protein>
    <recommendedName>
        <fullName evidence="10">Integral membrane protein GPR137B</fullName>
    </recommendedName>
</protein>
<dbReference type="InterPro" id="IPR029723">
    <property type="entry name" value="GPR137"/>
</dbReference>
<feature type="transmembrane region" description="Helical" evidence="7">
    <location>
        <begin position="27"/>
        <end position="48"/>
    </location>
</feature>
<evidence type="ECO:0000256" key="6">
    <source>
        <dbReference type="ARBA" id="ARBA00023228"/>
    </source>
</evidence>
<feature type="transmembrane region" description="Helical" evidence="7">
    <location>
        <begin position="178"/>
        <end position="196"/>
    </location>
</feature>
<evidence type="ECO:0008006" key="10">
    <source>
        <dbReference type="Google" id="ProtNLM"/>
    </source>
</evidence>
<comment type="subcellular location">
    <subcellularLocation>
        <location evidence="1">Endomembrane system</location>
        <topology evidence="1">Multi-pass membrane protein</topology>
    </subcellularLocation>
    <subcellularLocation>
        <location evidence="2">Lysosome membrane</location>
    </subcellularLocation>
</comment>
<evidence type="ECO:0000256" key="3">
    <source>
        <dbReference type="ARBA" id="ARBA00022692"/>
    </source>
</evidence>
<evidence type="ECO:0000256" key="7">
    <source>
        <dbReference type="SAM" id="Phobius"/>
    </source>
</evidence>
<evidence type="ECO:0000256" key="1">
    <source>
        <dbReference type="ARBA" id="ARBA00004127"/>
    </source>
</evidence>
<feature type="transmembrane region" description="Helical" evidence="7">
    <location>
        <begin position="92"/>
        <end position="115"/>
    </location>
</feature>
<dbReference type="GO" id="GO:0012505">
    <property type="term" value="C:endomembrane system"/>
    <property type="evidence" value="ECO:0007669"/>
    <property type="project" value="UniProtKB-SubCell"/>
</dbReference>
<evidence type="ECO:0000313" key="8">
    <source>
        <dbReference type="EMBL" id="KAK2186482.1"/>
    </source>
</evidence>
<feature type="transmembrane region" description="Helical" evidence="7">
    <location>
        <begin position="217"/>
        <end position="238"/>
    </location>
</feature>
<feature type="transmembrane region" description="Helical" evidence="7">
    <location>
        <begin position="60"/>
        <end position="80"/>
    </location>
</feature>
<dbReference type="Proteomes" id="UP001209878">
    <property type="component" value="Unassembled WGS sequence"/>
</dbReference>
<accession>A0AAD9UEH7</accession>
<dbReference type="PANTHER" id="PTHR15146:SF3">
    <property type="entry name" value="THH1_TOM1_TOM3 DOMAIN-CONTAINING PROTEIN"/>
    <property type="match status" value="1"/>
</dbReference>
<feature type="transmembrane region" description="Helical" evidence="7">
    <location>
        <begin position="270"/>
        <end position="294"/>
    </location>
</feature>
<dbReference type="AlphaFoldDB" id="A0AAD9UEH7"/>
<comment type="caution">
    <text evidence="8">The sequence shown here is derived from an EMBL/GenBank/DDBJ whole genome shotgun (WGS) entry which is preliminary data.</text>
</comment>
<dbReference type="PANTHER" id="PTHR15146">
    <property type="entry name" value="INTEGRAL MEMBRANE PROTEIN GPR137"/>
    <property type="match status" value="1"/>
</dbReference>
<keyword evidence="4 7" id="KW-1133">Transmembrane helix</keyword>
<keyword evidence="9" id="KW-1185">Reference proteome</keyword>
<feature type="transmembrane region" description="Helical" evidence="7">
    <location>
        <begin position="135"/>
        <end position="158"/>
    </location>
</feature>
<evidence type="ECO:0000313" key="9">
    <source>
        <dbReference type="Proteomes" id="UP001209878"/>
    </source>
</evidence>
<proteinExistence type="predicted"/>
<name>A0AAD9UEH7_RIDPI</name>
<reference evidence="8" key="1">
    <citation type="journal article" date="2023" name="Mol. Biol. Evol.">
        <title>Third-Generation Sequencing Reveals the Adaptive Role of the Epigenome in Three Deep-Sea Polychaetes.</title>
        <authorList>
            <person name="Perez M."/>
            <person name="Aroh O."/>
            <person name="Sun Y."/>
            <person name="Lan Y."/>
            <person name="Juniper S.K."/>
            <person name="Young C.R."/>
            <person name="Angers B."/>
            <person name="Qian P.Y."/>
        </authorList>
    </citation>
    <scope>NUCLEOTIDE SEQUENCE</scope>
    <source>
        <strain evidence="8">R07B-5</strain>
    </source>
</reference>
<dbReference type="GO" id="GO:0005765">
    <property type="term" value="C:lysosomal membrane"/>
    <property type="evidence" value="ECO:0007669"/>
    <property type="project" value="UniProtKB-SubCell"/>
</dbReference>
<keyword evidence="3 7" id="KW-0812">Transmembrane</keyword>
<evidence type="ECO:0000256" key="2">
    <source>
        <dbReference type="ARBA" id="ARBA00004656"/>
    </source>
</evidence>
<evidence type="ECO:0000256" key="5">
    <source>
        <dbReference type="ARBA" id="ARBA00023136"/>
    </source>
</evidence>
<keyword evidence="5 7" id="KW-0472">Membrane</keyword>
<dbReference type="CDD" id="cd21464">
    <property type="entry name" value="7tm_GPR137"/>
    <property type="match status" value="1"/>
</dbReference>
<keyword evidence="6" id="KW-0458">Lysosome</keyword>
<gene>
    <name evidence="8" type="ORF">NP493_198g00007</name>
</gene>
<evidence type="ECO:0000256" key="4">
    <source>
        <dbReference type="ARBA" id="ARBA00022989"/>
    </source>
</evidence>
<dbReference type="GO" id="GO:1904263">
    <property type="term" value="P:positive regulation of TORC1 signaling"/>
    <property type="evidence" value="ECO:0007669"/>
    <property type="project" value="TreeGrafter"/>
</dbReference>